<reference evidence="2 4" key="2">
    <citation type="submission" date="2018-06" db="EMBL/GenBank/DDBJ databases">
        <authorList>
            <consortium name="Pathogen Informatics"/>
            <person name="Doyle S."/>
        </authorList>
    </citation>
    <scope>NUCLEOTIDE SEQUENCE [LARGE SCALE GENOMIC DNA]</scope>
    <source>
        <strain evidence="2 4">NCTC12376</strain>
    </source>
</reference>
<proteinExistence type="predicted"/>
<dbReference type="Proteomes" id="UP000054639">
    <property type="component" value="Unassembled WGS sequence"/>
</dbReference>
<name>A0A378KSI1_9GAMM</name>
<dbReference type="STRING" id="45072.Lqua_1147"/>
<dbReference type="AlphaFoldDB" id="A0A378KSI1"/>
<evidence type="ECO:0000313" key="3">
    <source>
        <dbReference type="Proteomes" id="UP000054639"/>
    </source>
</evidence>
<accession>A0A378KSI1</accession>
<dbReference type="RefSeq" id="WP_058473334.1">
    <property type="nucleotide sequence ID" value="NZ_CAAAIL010000005.1"/>
</dbReference>
<gene>
    <name evidence="1" type="ORF">Lqua_1147</name>
    <name evidence="2" type="ORF">NCTC12376_01649</name>
</gene>
<dbReference type="Proteomes" id="UP000254230">
    <property type="component" value="Unassembled WGS sequence"/>
</dbReference>
<dbReference type="OrthoDB" id="5652692at2"/>
<protein>
    <submittedName>
        <fullName evidence="2">Chaperone protein DnaJ 1</fullName>
    </submittedName>
    <submittedName>
        <fullName evidence="1">Substrate of the Dot/Icm secretion system</fullName>
    </submittedName>
</protein>
<evidence type="ECO:0000313" key="4">
    <source>
        <dbReference type="Proteomes" id="UP000254230"/>
    </source>
</evidence>
<dbReference type="EMBL" id="UGOW01000001">
    <property type="protein sequence ID" value="STY17834.1"/>
    <property type="molecule type" value="Genomic_DNA"/>
</dbReference>
<evidence type="ECO:0000313" key="2">
    <source>
        <dbReference type="EMBL" id="STY17834.1"/>
    </source>
</evidence>
<sequence>MPQLSKPAFKLNQAVSLAEFRLLTDWIHRMNNQRIYRDDLSDKTLADMYSTIGKIRLIRCHTSFHSLATDFTGKNHLINLKIGVNPIYKKPDELLGISSACQANKSLHYGMSKEKLNLSTDYYKNLRLIPGTEELSEWVKDDEAYTNILNNPTPIHRIPLFTKTIPLDQFIPINKFNELVAWIHRIRDLTQTPEDTAPERLKEMYQLIGKIRIGILINIYQYSTGNYIDGRSPKGNMLVGAHKEYANPQTLFNLWQQNTNDVLFNIVNDFSLKYWDLKSIIQNLPEETEIKSWASYFDLTIQRKLSIDGIIVSYKDVKAELNSTIADCLNRIKLLEHDKHINPKVLEEARRLANTLSMATNEYLQSITDYTENKGKPQKIFIDKCTDAIHKAKPLLEKELGWGDYLTNLLKTLANALIHVTNFLTGSKCTLFTYATTPLVAEFEEVKESLKSSLAGSQYNTNK</sequence>
<dbReference type="EMBL" id="LNYR01000012">
    <property type="protein sequence ID" value="KTD50920.1"/>
    <property type="molecule type" value="Genomic_DNA"/>
</dbReference>
<keyword evidence="3" id="KW-1185">Reference proteome</keyword>
<organism evidence="2 4">
    <name type="scientific">Legionella quateirensis</name>
    <dbReference type="NCBI Taxonomy" id="45072"/>
    <lineage>
        <taxon>Bacteria</taxon>
        <taxon>Pseudomonadati</taxon>
        <taxon>Pseudomonadota</taxon>
        <taxon>Gammaproteobacteria</taxon>
        <taxon>Legionellales</taxon>
        <taxon>Legionellaceae</taxon>
        <taxon>Legionella</taxon>
    </lineage>
</organism>
<reference evidence="1 3" key="1">
    <citation type="submission" date="2015-11" db="EMBL/GenBank/DDBJ databases">
        <title>Genomic analysis of 38 Legionella species identifies large and diverse effector repertoires.</title>
        <authorList>
            <person name="Burstein D."/>
            <person name="Amaro F."/>
            <person name="Zusman T."/>
            <person name="Lifshitz Z."/>
            <person name="Cohen O."/>
            <person name="Gilbert J.A."/>
            <person name="Pupko T."/>
            <person name="Shuman H.A."/>
            <person name="Segal G."/>
        </authorList>
    </citation>
    <scope>NUCLEOTIDE SEQUENCE [LARGE SCALE GENOMIC DNA]</scope>
    <source>
        <strain evidence="1 3">ATCC 49507</strain>
    </source>
</reference>
<evidence type="ECO:0000313" key="1">
    <source>
        <dbReference type="EMBL" id="KTD50920.1"/>
    </source>
</evidence>